<dbReference type="InterPro" id="IPR037138">
    <property type="entry name" value="His_deacetylse_dom_sf"/>
</dbReference>
<evidence type="ECO:0000313" key="4">
    <source>
        <dbReference type="Proteomes" id="UP001329825"/>
    </source>
</evidence>
<dbReference type="SUPFAM" id="SSF52768">
    <property type="entry name" value="Arginase/deacetylase"/>
    <property type="match status" value="1"/>
</dbReference>
<dbReference type="Proteomes" id="UP001329825">
    <property type="component" value="Chromosome 11"/>
</dbReference>
<dbReference type="PANTHER" id="PTHR47558">
    <property type="entry name" value="HISTONE DEACETYLASE HOS3"/>
    <property type="match status" value="1"/>
</dbReference>
<accession>A0ABZ1DBH9</accession>
<dbReference type="InterPro" id="IPR023696">
    <property type="entry name" value="Ureohydrolase_dom_sf"/>
</dbReference>
<gene>
    <name evidence="3" type="ORF">IL334_007652</name>
</gene>
<reference evidence="3 4" key="1">
    <citation type="submission" date="2024-01" db="EMBL/GenBank/DDBJ databases">
        <title>Comparative genomics of Cryptococcus and Kwoniella reveals pathogenesis evolution and contrasting modes of karyotype evolution via chromosome fusion or intercentromeric recombination.</title>
        <authorList>
            <person name="Coelho M.A."/>
            <person name="David-Palma M."/>
            <person name="Shea T."/>
            <person name="Bowers K."/>
            <person name="McGinley-Smith S."/>
            <person name="Mohammad A.W."/>
            <person name="Gnirke A."/>
            <person name="Yurkov A.M."/>
            <person name="Nowrousian M."/>
            <person name="Sun S."/>
            <person name="Cuomo C.A."/>
            <person name="Heitman J."/>
        </authorList>
    </citation>
    <scope>NUCLEOTIDE SEQUENCE [LARGE SCALE GENOMIC DNA]</scope>
    <source>
        <strain evidence="3">CBS 11374</strain>
    </source>
</reference>
<dbReference type="EMBL" id="CP141891">
    <property type="protein sequence ID" value="WRT70654.1"/>
    <property type="molecule type" value="Genomic_DNA"/>
</dbReference>
<dbReference type="InterPro" id="IPR000286">
    <property type="entry name" value="HDACs"/>
</dbReference>
<keyword evidence="4" id="KW-1185">Reference proteome</keyword>
<evidence type="ECO:0000313" key="3">
    <source>
        <dbReference type="EMBL" id="WRT70654.1"/>
    </source>
</evidence>
<dbReference type="Pfam" id="PF00850">
    <property type="entry name" value="Hist_deacetyl"/>
    <property type="match status" value="1"/>
</dbReference>
<dbReference type="RefSeq" id="XP_062795393.1">
    <property type="nucleotide sequence ID" value="XM_062939342.1"/>
</dbReference>
<organism evidence="3 4">
    <name type="scientific">Kwoniella shivajii</name>
    <dbReference type="NCBI Taxonomy" id="564305"/>
    <lineage>
        <taxon>Eukaryota</taxon>
        <taxon>Fungi</taxon>
        <taxon>Dikarya</taxon>
        <taxon>Basidiomycota</taxon>
        <taxon>Agaricomycotina</taxon>
        <taxon>Tremellomycetes</taxon>
        <taxon>Tremellales</taxon>
        <taxon>Cryptococcaceae</taxon>
        <taxon>Kwoniella</taxon>
    </lineage>
</organism>
<feature type="compositionally biased region" description="Polar residues" evidence="1">
    <location>
        <begin position="570"/>
        <end position="589"/>
    </location>
</feature>
<dbReference type="InterPro" id="IPR023801">
    <property type="entry name" value="His_deacetylse_dom"/>
</dbReference>
<feature type="compositionally biased region" description="Basic and acidic residues" evidence="1">
    <location>
        <begin position="592"/>
        <end position="601"/>
    </location>
</feature>
<sequence>MTASTTSSTSPLGLFIQPACLQHKYIRHSNSSHIFERPERLRAVLLGVAAAIARLEEGVQSIPKAESSSNADDLSGLLSSLSIESSNPSSSSSNLTSHLNIVPPPPTPSIPGSILLHHPAVQLAHSPVPESPFPYLGSGNTSSGGTFPSSSYLKDLLKWGSEAVEKIKETGCEIPKDLGLNAGDLYLGPGSIIAIEGAIQTVCQAVDQVVLSKTASLTPSPKESDIKKEPSTPPVQANTQRFFATPPQISTSQSCGKPFSKAFCAIRPPGHHCGEDLPSGFCYVNNVVIGAIHAYLQHDIDRAIIIDFDLHHGNGTQALVMSLNAAAHAEDLQVKAGKPQLMLGKDGKKRRGWKGFYGSVHDIYSYPCEDGDVDLIKDASISLAAHGQYIENIHLQPYKDEADFYARIYPLYIALLNKAKIYMEETAAEPSRTMVFISAGFDACEHEHQGMQRHDRRVPTSFYSRYTKDIVAFADQYTERKVVSVLEGGYSDRALTSAAMGHIIGMTGSLPTTCDTWWTEQELVNIEKATKKRRNGKLAPFPSELSSYPHLVRTHTLLGHFENTGASNGIGNGLDSTTVSVQNTPQPSARMTLRDRRKPEENSSLPGSADITPPVRRTIKRGGANNISTPTRIATVKDTTTPTSTHAQAQSQKLKATTPNAKSARGFSVEDVPLPLSTSRSDSALLKNTNSDVSVEDTLKALQNVTISNDTIVSEGSMPQDQQQPFLPSLDPNQAGLVQAPIDDELSSKAVETLPPSLPSQPSIPKIILRIPRPSPAFSAETPSAFGQVQLQTQPQTSQSIYSSLPEKNPHQLEEEGKSDYRENSVTISEGSGAGTGTGTDTEYNTAPSGGESPLP</sequence>
<feature type="compositionally biased region" description="Low complexity" evidence="1">
    <location>
        <begin position="790"/>
        <end position="800"/>
    </location>
</feature>
<dbReference type="PRINTS" id="PR01270">
    <property type="entry name" value="HDASUPER"/>
</dbReference>
<dbReference type="GeneID" id="87959782"/>
<protein>
    <recommendedName>
        <fullName evidence="2">Histone deacetylase domain-containing protein</fullName>
    </recommendedName>
</protein>
<feature type="region of interest" description="Disordered" evidence="1">
    <location>
        <begin position="790"/>
        <end position="856"/>
    </location>
</feature>
<dbReference type="Gene3D" id="3.40.800.20">
    <property type="entry name" value="Histone deacetylase domain"/>
    <property type="match status" value="1"/>
</dbReference>
<feature type="region of interest" description="Disordered" evidence="1">
    <location>
        <begin position="570"/>
        <end position="665"/>
    </location>
</feature>
<feature type="compositionally biased region" description="Polar residues" evidence="1">
    <location>
        <begin position="625"/>
        <end position="661"/>
    </location>
</feature>
<evidence type="ECO:0000259" key="2">
    <source>
        <dbReference type="Pfam" id="PF00850"/>
    </source>
</evidence>
<proteinExistence type="predicted"/>
<feature type="compositionally biased region" description="Basic and acidic residues" evidence="1">
    <location>
        <begin position="808"/>
        <end position="823"/>
    </location>
</feature>
<name>A0ABZ1DBH9_9TREE</name>
<dbReference type="PANTHER" id="PTHR47558:SF1">
    <property type="entry name" value="HISTONE DEACETYLASE HOS3"/>
    <property type="match status" value="1"/>
</dbReference>
<feature type="domain" description="Histone deacetylase" evidence="2">
    <location>
        <begin position="150"/>
        <end position="502"/>
    </location>
</feature>
<dbReference type="InterPro" id="IPR053244">
    <property type="entry name" value="HDAC_HD_type_1"/>
</dbReference>
<evidence type="ECO:0000256" key="1">
    <source>
        <dbReference type="SAM" id="MobiDB-lite"/>
    </source>
</evidence>